<comment type="caution">
    <text evidence="3">The sequence shown here is derived from an EMBL/GenBank/DDBJ whole genome shotgun (WGS) entry which is preliminary data.</text>
</comment>
<feature type="transmembrane region" description="Helical" evidence="2">
    <location>
        <begin position="30"/>
        <end position="49"/>
    </location>
</feature>
<accession>A0A1Q9DHQ8</accession>
<dbReference type="EMBL" id="LSRX01000532">
    <property type="protein sequence ID" value="OLP94708.1"/>
    <property type="molecule type" value="Genomic_DNA"/>
</dbReference>
<feature type="transmembrane region" description="Helical" evidence="2">
    <location>
        <begin position="100"/>
        <end position="116"/>
    </location>
</feature>
<evidence type="ECO:0000313" key="3">
    <source>
        <dbReference type="EMBL" id="OLP94708.1"/>
    </source>
</evidence>
<evidence type="ECO:0000313" key="4">
    <source>
        <dbReference type="Proteomes" id="UP000186817"/>
    </source>
</evidence>
<feature type="region of interest" description="Disordered" evidence="1">
    <location>
        <begin position="520"/>
        <end position="572"/>
    </location>
</feature>
<keyword evidence="2" id="KW-0472">Membrane</keyword>
<reference evidence="3 4" key="1">
    <citation type="submission" date="2016-02" db="EMBL/GenBank/DDBJ databases">
        <title>Genome analysis of coral dinoflagellate symbionts highlights evolutionary adaptations to a symbiotic lifestyle.</title>
        <authorList>
            <person name="Aranda M."/>
            <person name="Li Y."/>
            <person name="Liew Y.J."/>
            <person name="Baumgarten S."/>
            <person name="Simakov O."/>
            <person name="Wilson M."/>
            <person name="Piel J."/>
            <person name="Ashoor H."/>
            <person name="Bougouffa S."/>
            <person name="Bajic V.B."/>
            <person name="Ryu T."/>
            <person name="Ravasi T."/>
            <person name="Bayer T."/>
            <person name="Micklem G."/>
            <person name="Kim H."/>
            <person name="Bhak J."/>
            <person name="Lajeunesse T.C."/>
            <person name="Voolstra C.R."/>
        </authorList>
    </citation>
    <scope>NUCLEOTIDE SEQUENCE [LARGE SCALE GENOMIC DNA]</scope>
    <source>
        <strain evidence="3 4">CCMP2467</strain>
    </source>
</reference>
<protein>
    <submittedName>
        <fullName evidence="3">Uncharacterized protein</fullName>
    </submittedName>
</protein>
<feature type="transmembrane region" description="Helical" evidence="2">
    <location>
        <begin position="128"/>
        <end position="150"/>
    </location>
</feature>
<keyword evidence="2" id="KW-0812">Transmembrane</keyword>
<keyword evidence="4" id="KW-1185">Reference proteome</keyword>
<gene>
    <name evidence="3" type="ORF">AK812_SmicGene23232</name>
</gene>
<dbReference type="OrthoDB" id="418872at2759"/>
<evidence type="ECO:0000256" key="1">
    <source>
        <dbReference type="SAM" id="MobiDB-lite"/>
    </source>
</evidence>
<feature type="transmembrane region" description="Helical" evidence="2">
    <location>
        <begin position="196"/>
        <end position="216"/>
    </location>
</feature>
<name>A0A1Q9DHQ8_SYMMI</name>
<proteinExistence type="predicted"/>
<keyword evidence="2" id="KW-1133">Transmembrane helix</keyword>
<evidence type="ECO:0000256" key="2">
    <source>
        <dbReference type="SAM" id="Phobius"/>
    </source>
</evidence>
<dbReference type="AlphaFoldDB" id="A0A1Q9DHQ8"/>
<feature type="transmembrane region" description="Helical" evidence="2">
    <location>
        <begin position="162"/>
        <end position="184"/>
    </location>
</feature>
<feature type="transmembrane region" description="Helical" evidence="2">
    <location>
        <begin position="255"/>
        <end position="273"/>
    </location>
</feature>
<organism evidence="3 4">
    <name type="scientific">Symbiodinium microadriaticum</name>
    <name type="common">Dinoflagellate</name>
    <name type="synonym">Zooxanthella microadriatica</name>
    <dbReference type="NCBI Taxonomy" id="2951"/>
    <lineage>
        <taxon>Eukaryota</taxon>
        <taxon>Sar</taxon>
        <taxon>Alveolata</taxon>
        <taxon>Dinophyceae</taxon>
        <taxon>Suessiales</taxon>
        <taxon>Symbiodiniaceae</taxon>
        <taxon>Symbiodinium</taxon>
    </lineage>
</organism>
<sequence>MGRPSLASRQSVLHAFTQVFIDDEWLLQGVWFNLLTTLGCVHSMMFGTFHMDFFMQRGLTALEVAAVHSFFSVWNPLNDIFAGLLVDEWVQRGFGSRLQLAFWAHVGYAVASWFAFQDLSLPVWLHYALAISSSDGFAAVASAVNGLVIIEQTEEDRQRIQIQRINSIFGCCEWLVMACAYFLWDARPASCGPFRSYLTIVCLLSVLTTAMAVKGLRNSATMGAKVGAKGRRSGGETFWQRLRPFLGMVRKHRNFWRYVLLTAALEAEVVFFRQFDVVLIRVLLTSLPWASKLLLVVCDPLCGTLSFALTWVAERPHMGIYGVSLVALKVRMCVCVVAASVLGLSCITSQAESQSGDDFRSNLLLSLLLGLLMVACRAATRPATSLGGIVFASVIQEHSLVAEEAREKGSADVPLKTAKEIAQRAADAPKSAAAVDEAGKYWMLRAALVKPLNSLGPVTGSAVLAAGGYIESDGSTQHLTSKLWWTCATLPVVVSSLVSAVSLSAWSAFSLHGQRKEEAEQKKLEKAEKEQLKAKLPPAKDEQKKKKEEEDAVKAQEAARAKEAEEAKRKELAAKAKQIAAAKVATR</sequence>
<dbReference type="Proteomes" id="UP000186817">
    <property type="component" value="Unassembled WGS sequence"/>
</dbReference>